<gene>
    <name evidence="2" type="ORF">C8J55DRAFT_216980</name>
</gene>
<evidence type="ECO:0000256" key="1">
    <source>
        <dbReference type="SAM" id="MobiDB-lite"/>
    </source>
</evidence>
<dbReference type="InterPro" id="IPR038084">
    <property type="entry name" value="PduO/GlcC-like_sf"/>
</dbReference>
<name>A0A9W9AYJ3_9AGAR</name>
<feature type="compositionally biased region" description="Basic and acidic residues" evidence="1">
    <location>
        <begin position="238"/>
        <end position="256"/>
    </location>
</feature>
<proteinExistence type="predicted"/>
<dbReference type="GO" id="GO:0006620">
    <property type="term" value="P:post-translational protein targeting to endoplasmic reticulum membrane"/>
    <property type="evidence" value="ECO:0007669"/>
    <property type="project" value="TreeGrafter"/>
</dbReference>
<dbReference type="Gene3D" id="3.30.450.150">
    <property type="entry name" value="Haem-degrading domain"/>
    <property type="match status" value="1"/>
</dbReference>
<evidence type="ECO:0000313" key="3">
    <source>
        <dbReference type="Proteomes" id="UP001150238"/>
    </source>
</evidence>
<dbReference type="EMBL" id="JANVFS010000004">
    <property type="protein sequence ID" value="KAJ4492863.1"/>
    <property type="molecule type" value="Genomic_DNA"/>
</dbReference>
<organism evidence="2 3">
    <name type="scientific">Lentinula lateritia</name>
    <dbReference type="NCBI Taxonomy" id="40482"/>
    <lineage>
        <taxon>Eukaryota</taxon>
        <taxon>Fungi</taxon>
        <taxon>Dikarya</taxon>
        <taxon>Basidiomycota</taxon>
        <taxon>Agaricomycotina</taxon>
        <taxon>Agaricomycetes</taxon>
        <taxon>Agaricomycetidae</taxon>
        <taxon>Agaricales</taxon>
        <taxon>Marasmiineae</taxon>
        <taxon>Omphalotaceae</taxon>
        <taxon>Lentinula</taxon>
    </lineage>
</organism>
<dbReference type="PANTHER" id="PTHR28255:SF1">
    <property type="entry name" value="UPF0303 PROTEIN YBR137W"/>
    <property type="match status" value="1"/>
</dbReference>
<dbReference type="InterPro" id="IPR010371">
    <property type="entry name" value="YBR137W-like"/>
</dbReference>
<sequence length="256" mass="27985">MFSGLHENIMPSDGELANQALHEESNYRFPSFSASDAVTLGLSIRKRFRASSRHSKGKGLVISIQTIAGHTLFSCTVGDLGHSSGIGDVSLDSWTCLEGMISAVRRTGHSSYYVEKGMSAMGKTPKQLGLPGELPRIQGGAFPIWLEVRCFNLLLSDHYDYQQNAPCCPIAVAGCYSGSSQDDHNLVSTTVRDYLNKILRNSAGGDTAGPSMSNPSMPIPNIPPRTESDWLPEPSEFTSRRAETYDRHEVETEFSH</sequence>
<evidence type="ECO:0000313" key="2">
    <source>
        <dbReference type="EMBL" id="KAJ4492863.1"/>
    </source>
</evidence>
<comment type="caution">
    <text evidence="2">The sequence shown here is derived from an EMBL/GenBank/DDBJ whole genome shotgun (WGS) entry which is preliminary data.</text>
</comment>
<dbReference type="GO" id="GO:0072380">
    <property type="term" value="C:TRC complex"/>
    <property type="evidence" value="ECO:0007669"/>
    <property type="project" value="TreeGrafter"/>
</dbReference>
<dbReference type="AlphaFoldDB" id="A0A9W9AYJ3"/>
<reference evidence="2" key="2">
    <citation type="journal article" date="2023" name="Proc. Natl. Acad. Sci. U.S.A.">
        <title>A global phylogenomic analysis of the shiitake genus Lentinula.</title>
        <authorList>
            <person name="Sierra-Patev S."/>
            <person name="Min B."/>
            <person name="Naranjo-Ortiz M."/>
            <person name="Looney B."/>
            <person name="Konkel Z."/>
            <person name="Slot J.C."/>
            <person name="Sakamoto Y."/>
            <person name="Steenwyk J.L."/>
            <person name="Rokas A."/>
            <person name="Carro J."/>
            <person name="Camarero S."/>
            <person name="Ferreira P."/>
            <person name="Molpeceres G."/>
            <person name="Ruiz-Duenas F.J."/>
            <person name="Serrano A."/>
            <person name="Henrissat B."/>
            <person name="Drula E."/>
            <person name="Hughes K.W."/>
            <person name="Mata J.L."/>
            <person name="Ishikawa N.K."/>
            <person name="Vargas-Isla R."/>
            <person name="Ushijima S."/>
            <person name="Smith C.A."/>
            <person name="Donoghue J."/>
            <person name="Ahrendt S."/>
            <person name="Andreopoulos W."/>
            <person name="He G."/>
            <person name="LaButti K."/>
            <person name="Lipzen A."/>
            <person name="Ng V."/>
            <person name="Riley R."/>
            <person name="Sandor L."/>
            <person name="Barry K."/>
            <person name="Martinez A.T."/>
            <person name="Xiao Y."/>
            <person name="Gibbons J.G."/>
            <person name="Terashima K."/>
            <person name="Grigoriev I.V."/>
            <person name="Hibbett D."/>
        </authorList>
    </citation>
    <scope>NUCLEOTIDE SEQUENCE</scope>
    <source>
        <strain evidence="2">Sp2 HRB7682 ss15</strain>
    </source>
</reference>
<protein>
    <submittedName>
        <fullName evidence="2">Uncharacterized protein</fullName>
    </submittedName>
</protein>
<feature type="region of interest" description="Disordered" evidence="1">
    <location>
        <begin position="202"/>
        <end position="256"/>
    </location>
</feature>
<reference evidence="2" key="1">
    <citation type="submission" date="2022-08" db="EMBL/GenBank/DDBJ databases">
        <authorList>
            <consortium name="DOE Joint Genome Institute"/>
            <person name="Min B."/>
            <person name="Riley R."/>
            <person name="Sierra-Patev S."/>
            <person name="Naranjo-Ortiz M."/>
            <person name="Looney B."/>
            <person name="Konkel Z."/>
            <person name="Slot J.C."/>
            <person name="Sakamoto Y."/>
            <person name="Steenwyk J.L."/>
            <person name="Rokas A."/>
            <person name="Carro J."/>
            <person name="Camarero S."/>
            <person name="Ferreira P."/>
            <person name="Molpeceres G."/>
            <person name="Ruiz-Duenas F.J."/>
            <person name="Serrano A."/>
            <person name="Henrissat B."/>
            <person name="Drula E."/>
            <person name="Hughes K.W."/>
            <person name="Mata J.L."/>
            <person name="Ishikawa N.K."/>
            <person name="Vargas-Isla R."/>
            <person name="Ushijima S."/>
            <person name="Smith C.A."/>
            <person name="Ahrendt S."/>
            <person name="Andreopoulos W."/>
            <person name="He G."/>
            <person name="Labutti K."/>
            <person name="Lipzen A."/>
            <person name="Ng V."/>
            <person name="Sandor L."/>
            <person name="Barry K."/>
            <person name="Martinez A.T."/>
            <person name="Xiao Y."/>
            <person name="Gibbons J.G."/>
            <person name="Terashima K."/>
            <person name="Hibbett D.S."/>
            <person name="Grigoriev I.V."/>
        </authorList>
    </citation>
    <scope>NUCLEOTIDE SEQUENCE</scope>
    <source>
        <strain evidence="2">Sp2 HRB7682 ss15</strain>
    </source>
</reference>
<accession>A0A9W9AYJ3</accession>
<dbReference type="PANTHER" id="PTHR28255">
    <property type="match status" value="1"/>
</dbReference>
<dbReference type="Proteomes" id="UP001150238">
    <property type="component" value="Unassembled WGS sequence"/>
</dbReference>